<sequence>MLREKGEELVKKVVETSKRVGTNVLHDPWFGAEPLIKSAKALYREKGINDNELEDILNLIKKEETQAIGGFVLVILLKYILPSITSSAVLLTADMGPVVALPVFYGTGAVGTVVAVRMAGKVFTEEGVFFSQSRLTLKKLWHPNEER</sequence>
<protein>
    <submittedName>
        <fullName evidence="2">Uncharacterized protein</fullName>
    </submittedName>
</protein>
<proteinExistence type="predicted"/>
<evidence type="ECO:0000313" key="2">
    <source>
        <dbReference type="EMBL" id="OGG05824.1"/>
    </source>
</evidence>
<dbReference type="EMBL" id="MFJG01000027">
    <property type="protein sequence ID" value="OGG05824.1"/>
    <property type="molecule type" value="Genomic_DNA"/>
</dbReference>
<keyword evidence="1" id="KW-1133">Transmembrane helix</keyword>
<dbReference type="Proteomes" id="UP000178681">
    <property type="component" value="Unassembled WGS sequence"/>
</dbReference>
<name>A0A1F5Z0H2_9BACT</name>
<evidence type="ECO:0000256" key="1">
    <source>
        <dbReference type="SAM" id="Phobius"/>
    </source>
</evidence>
<comment type="caution">
    <text evidence="2">The sequence shown here is derived from an EMBL/GenBank/DDBJ whole genome shotgun (WGS) entry which is preliminary data.</text>
</comment>
<keyword evidence="1" id="KW-0812">Transmembrane</keyword>
<evidence type="ECO:0000313" key="3">
    <source>
        <dbReference type="Proteomes" id="UP000178681"/>
    </source>
</evidence>
<feature type="transmembrane region" description="Helical" evidence="1">
    <location>
        <begin position="67"/>
        <end position="91"/>
    </location>
</feature>
<reference evidence="2 3" key="1">
    <citation type="journal article" date="2016" name="Nat. Commun.">
        <title>Thousands of microbial genomes shed light on interconnected biogeochemical processes in an aquifer system.</title>
        <authorList>
            <person name="Anantharaman K."/>
            <person name="Brown C.T."/>
            <person name="Hug L.A."/>
            <person name="Sharon I."/>
            <person name="Castelle C.J."/>
            <person name="Probst A.J."/>
            <person name="Thomas B.C."/>
            <person name="Singh A."/>
            <person name="Wilkins M.J."/>
            <person name="Karaoz U."/>
            <person name="Brodie E.L."/>
            <person name="Williams K.H."/>
            <person name="Hubbard S.S."/>
            <person name="Banfield J.F."/>
        </authorList>
    </citation>
    <scope>NUCLEOTIDE SEQUENCE [LARGE SCALE GENOMIC DNA]</scope>
</reference>
<dbReference type="STRING" id="1798377.A2872_03070"/>
<dbReference type="AlphaFoldDB" id="A0A1F5Z0H2"/>
<gene>
    <name evidence="2" type="ORF">A2872_03070</name>
</gene>
<accession>A0A1F5Z0H2</accession>
<keyword evidence="1" id="KW-0472">Membrane</keyword>
<feature type="transmembrane region" description="Helical" evidence="1">
    <location>
        <begin position="97"/>
        <end position="116"/>
    </location>
</feature>
<organism evidence="2 3">
    <name type="scientific">Candidatus Gottesmanbacteria bacterium RIFCSPHIGHO2_01_FULL_42_12</name>
    <dbReference type="NCBI Taxonomy" id="1798377"/>
    <lineage>
        <taxon>Bacteria</taxon>
        <taxon>Candidatus Gottesmaniibacteriota</taxon>
    </lineage>
</organism>